<evidence type="ECO:0000256" key="10">
    <source>
        <dbReference type="ARBA" id="ARBA00023065"/>
    </source>
</evidence>
<dbReference type="PANTHER" id="PTHR12294">
    <property type="entry name" value="EF HAND DOMAIN FAMILY A1,A2-RELATED"/>
    <property type="match status" value="1"/>
</dbReference>
<evidence type="ECO:0000256" key="1">
    <source>
        <dbReference type="ARBA" id="ARBA00004273"/>
    </source>
</evidence>
<dbReference type="Proteomes" id="UP001620626">
    <property type="component" value="Unassembled WGS sequence"/>
</dbReference>
<dbReference type="InterPro" id="IPR018247">
    <property type="entry name" value="EF_Hand_1_Ca_BS"/>
</dbReference>
<feature type="domain" description="EF-hand" evidence="15">
    <location>
        <begin position="513"/>
        <end position="548"/>
    </location>
</feature>
<evidence type="ECO:0000256" key="4">
    <source>
        <dbReference type="ARBA" id="ARBA00022568"/>
    </source>
</evidence>
<comment type="similarity">
    <text evidence="13">Belongs to the MICU1 family. MICU1 subfamily.</text>
</comment>
<evidence type="ECO:0000256" key="2">
    <source>
        <dbReference type="ARBA" id="ARBA00004569"/>
    </source>
</evidence>
<dbReference type="SUPFAM" id="SSF47473">
    <property type="entry name" value="EF-hand"/>
    <property type="match status" value="2"/>
</dbReference>
<dbReference type="PROSITE" id="PS50222">
    <property type="entry name" value="EF_HAND_2"/>
    <property type="match status" value="2"/>
</dbReference>
<name>A0ABD2L4R5_9BILA</name>
<dbReference type="InterPro" id="IPR011992">
    <property type="entry name" value="EF-hand-dom_pair"/>
</dbReference>
<evidence type="ECO:0000256" key="6">
    <source>
        <dbReference type="ARBA" id="ARBA00022737"/>
    </source>
</evidence>
<evidence type="ECO:0000256" key="7">
    <source>
        <dbReference type="ARBA" id="ARBA00022792"/>
    </source>
</evidence>
<dbReference type="GO" id="GO:0036444">
    <property type="term" value="P:calcium import into the mitochondrion"/>
    <property type="evidence" value="ECO:0007669"/>
    <property type="project" value="UniProtKB-ARBA"/>
</dbReference>
<dbReference type="GO" id="GO:0005743">
    <property type="term" value="C:mitochondrial inner membrane"/>
    <property type="evidence" value="ECO:0007669"/>
    <property type="project" value="UniProtKB-SubCell"/>
</dbReference>
<keyword evidence="9" id="KW-0809">Transit peptide</keyword>
<dbReference type="GO" id="GO:0005758">
    <property type="term" value="C:mitochondrial intermembrane space"/>
    <property type="evidence" value="ECO:0007669"/>
    <property type="project" value="UniProtKB-SubCell"/>
</dbReference>
<keyword evidence="4" id="KW-0109">Calcium transport</keyword>
<keyword evidence="12" id="KW-0472">Membrane</keyword>
<evidence type="ECO:0000256" key="12">
    <source>
        <dbReference type="ARBA" id="ARBA00023136"/>
    </source>
</evidence>
<keyword evidence="8" id="KW-0106">Calcium</keyword>
<accession>A0ABD2L4R5</accession>
<keyword evidence="17" id="KW-1185">Reference proteome</keyword>
<feature type="domain" description="EF-hand" evidence="15">
    <location>
        <begin position="317"/>
        <end position="352"/>
    </location>
</feature>
<keyword evidence="3" id="KW-0813">Transport</keyword>
<dbReference type="CDD" id="cd15900">
    <property type="entry name" value="EFh_MICU"/>
    <property type="match status" value="1"/>
</dbReference>
<feature type="region of interest" description="Disordered" evidence="14">
    <location>
        <begin position="167"/>
        <end position="206"/>
    </location>
</feature>
<comment type="caution">
    <text evidence="16">The sequence shown here is derived from an EMBL/GenBank/DDBJ whole genome shotgun (WGS) entry which is preliminary data.</text>
</comment>
<evidence type="ECO:0000313" key="16">
    <source>
        <dbReference type="EMBL" id="KAL3110081.1"/>
    </source>
</evidence>
<dbReference type="Pfam" id="PF13202">
    <property type="entry name" value="EF-hand_5"/>
    <property type="match status" value="1"/>
</dbReference>
<reference evidence="16 17" key="1">
    <citation type="submission" date="2024-10" db="EMBL/GenBank/DDBJ databases">
        <authorList>
            <person name="Kim D."/>
        </authorList>
    </citation>
    <scope>NUCLEOTIDE SEQUENCE [LARGE SCALE GENOMIC DNA]</scope>
    <source>
        <strain evidence="16">BH-2024</strain>
    </source>
</reference>
<gene>
    <name evidence="16" type="ORF">niasHT_015684</name>
</gene>
<keyword evidence="11" id="KW-0496">Mitochondrion</keyword>
<keyword evidence="7" id="KW-0999">Mitochondrion inner membrane</keyword>
<proteinExistence type="inferred from homology"/>
<dbReference type="InterPro" id="IPR039800">
    <property type="entry name" value="MICU1/2/3"/>
</dbReference>
<evidence type="ECO:0000313" key="17">
    <source>
        <dbReference type="Proteomes" id="UP001620626"/>
    </source>
</evidence>
<dbReference type="Gene3D" id="1.10.238.10">
    <property type="entry name" value="EF-hand"/>
    <property type="match status" value="2"/>
</dbReference>
<dbReference type="PANTHER" id="PTHR12294:SF1">
    <property type="entry name" value="CALCIUM UPTAKE PROTEIN 1, MITOCHONDRIAL"/>
    <property type="match status" value="1"/>
</dbReference>
<keyword evidence="5" id="KW-0479">Metal-binding</keyword>
<keyword evidence="10" id="KW-0406">Ion transport</keyword>
<evidence type="ECO:0000256" key="8">
    <source>
        <dbReference type="ARBA" id="ARBA00022837"/>
    </source>
</evidence>
<dbReference type="SMART" id="SM00054">
    <property type="entry name" value="EFh"/>
    <property type="match status" value="2"/>
</dbReference>
<dbReference type="AlphaFoldDB" id="A0ABD2L4R5"/>
<keyword evidence="6" id="KW-0677">Repeat</keyword>
<feature type="compositionally biased region" description="Polar residues" evidence="14">
    <location>
        <begin position="173"/>
        <end position="182"/>
    </location>
</feature>
<dbReference type="Pfam" id="PF13833">
    <property type="entry name" value="EF-hand_8"/>
    <property type="match status" value="1"/>
</dbReference>
<evidence type="ECO:0000256" key="14">
    <source>
        <dbReference type="SAM" id="MobiDB-lite"/>
    </source>
</evidence>
<evidence type="ECO:0000256" key="3">
    <source>
        <dbReference type="ARBA" id="ARBA00022448"/>
    </source>
</evidence>
<evidence type="ECO:0000256" key="9">
    <source>
        <dbReference type="ARBA" id="ARBA00022946"/>
    </source>
</evidence>
<evidence type="ECO:0000256" key="13">
    <source>
        <dbReference type="ARBA" id="ARBA00038333"/>
    </source>
</evidence>
<sequence length="583" mass="67278">MSYAFVRQPHKNSVCLMGWPRTTNSVIIRQRHGAETEQPRIYWPGSGVRTKSEIEEEFKCARDGKYPEERLEDWSITGKRSLTQKALFHYTDRRAGKGYSDFATTLYYGRPYIWPPVREINRLHFFICVAFALIILVDCKWFVSSFELFRPPKSEAATLEGDAAEFEDRKKTSASMNAQNASERGGGDEATDRCAIGQSPHKKKRKVGFREQRVVQYENRIRAYSSPDKIFRYFATIKLHYEDGSFDIFMTPEDFVRSLTPGVIQPRKYGLDKYKVYNAEEVKEHLASGDGVFNWMSDSGGLINFGDYLFLMTLLSTSPSEFKLAFHVFDQNGDGVLDQQEFARVQELVLSQSNIGQRHRDHKTGTGAFVKTKNSMLSKHFFGENGQNKLDIGTFLQFQQNFHGDILKIEFERRDPETGPEGIISELSFAELLMIHSDLPEKRQKRMLKRVRRRQKELSDKRGVSFEEVDSFFAFIYHIDKVDLALHFYKLAGKPLSKQLLQRVARKVTGVDLSETVVDVVVTLFDENGDGELSQGEFVAIMKKRMQRGLERPKDTGLFRLMDAYWQCATRFARDDGQNWGRK</sequence>
<evidence type="ECO:0000256" key="5">
    <source>
        <dbReference type="ARBA" id="ARBA00022723"/>
    </source>
</evidence>
<dbReference type="GO" id="GO:0046872">
    <property type="term" value="F:metal ion binding"/>
    <property type="evidence" value="ECO:0007669"/>
    <property type="project" value="UniProtKB-KW"/>
</dbReference>
<evidence type="ECO:0000259" key="15">
    <source>
        <dbReference type="PROSITE" id="PS50222"/>
    </source>
</evidence>
<comment type="subcellular location">
    <subcellularLocation>
        <location evidence="1">Mitochondrion inner membrane</location>
    </subcellularLocation>
    <subcellularLocation>
        <location evidence="2">Mitochondrion intermembrane space</location>
    </subcellularLocation>
</comment>
<dbReference type="InterPro" id="IPR002048">
    <property type="entry name" value="EF_hand_dom"/>
</dbReference>
<evidence type="ECO:0000256" key="11">
    <source>
        <dbReference type="ARBA" id="ARBA00023128"/>
    </source>
</evidence>
<dbReference type="EMBL" id="JBICBT010000549">
    <property type="protein sequence ID" value="KAL3110081.1"/>
    <property type="molecule type" value="Genomic_DNA"/>
</dbReference>
<dbReference type="PROSITE" id="PS00018">
    <property type="entry name" value="EF_HAND_1"/>
    <property type="match status" value="2"/>
</dbReference>
<organism evidence="16 17">
    <name type="scientific">Heterodera trifolii</name>
    <dbReference type="NCBI Taxonomy" id="157864"/>
    <lineage>
        <taxon>Eukaryota</taxon>
        <taxon>Metazoa</taxon>
        <taxon>Ecdysozoa</taxon>
        <taxon>Nematoda</taxon>
        <taxon>Chromadorea</taxon>
        <taxon>Rhabditida</taxon>
        <taxon>Tylenchina</taxon>
        <taxon>Tylenchomorpha</taxon>
        <taxon>Tylenchoidea</taxon>
        <taxon>Heteroderidae</taxon>
        <taxon>Heteroderinae</taxon>
        <taxon>Heterodera</taxon>
    </lineage>
</organism>
<protein>
    <recommendedName>
        <fullName evidence="15">EF-hand domain-containing protein</fullName>
    </recommendedName>
</protein>